<evidence type="ECO:0000313" key="3">
    <source>
        <dbReference type="Proteomes" id="UP001430953"/>
    </source>
</evidence>
<dbReference type="AlphaFoldDB" id="A0AAW2EIW6"/>
<keyword evidence="3" id="KW-1185">Reference proteome</keyword>
<dbReference type="EMBL" id="JADYXP020000023">
    <property type="protein sequence ID" value="KAL0102311.1"/>
    <property type="molecule type" value="Genomic_DNA"/>
</dbReference>
<accession>A0AAW2EIW6</accession>
<feature type="region of interest" description="Disordered" evidence="1">
    <location>
        <begin position="1"/>
        <end position="27"/>
    </location>
</feature>
<sequence length="132" mass="16199">MEGKRERKKDREGNTEENRDKAEEVKTRKTNMKNLKGRIRKRMDRNEYKKRRRITNREDPVKEEKSIKQKYLKKIRRIHCEKNFALRLRNHLYRSHSAAREIKFSIVRGMQKYINKSEDQTGLRGSCSYYYD</sequence>
<name>A0AAW2EIW6_9HYME</name>
<evidence type="ECO:0000313" key="2">
    <source>
        <dbReference type="EMBL" id="KAL0102311.1"/>
    </source>
</evidence>
<evidence type="ECO:0008006" key="4">
    <source>
        <dbReference type="Google" id="ProtNLM"/>
    </source>
</evidence>
<dbReference type="Proteomes" id="UP001430953">
    <property type="component" value="Unassembled WGS sequence"/>
</dbReference>
<reference evidence="2 3" key="1">
    <citation type="submission" date="2023-03" db="EMBL/GenBank/DDBJ databases">
        <title>High recombination rates correlate with genetic variation in Cardiocondyla obscurior ants.</title>
        <authorList>
            <person name="Errbii M."/>
        </authorList>
    </citation>
    <scope>NUCLEOTIDE SEQUENCE [LARGE SCALE GENOMIC DNA]</scope>
    <source>
        <strain evidence="2">Alpha-2009</strain>
        <tissue evidence="2">Whole body</tissue>
    </source>
</reference>
<evidence type="ECO:0000256" key="1">
    <source>
        <dbReference type="SAM" id="MobiDB-lite"/>
    </source>
</evidence>
<organism evidence="2 3">
    <name type="scientific">Cardiocondyla obscurior</name>
    <dbReference type="NCBI Taxonomy" id="286306"/>
    <lineage>
        <taxon>Eukaryota</taxon>
        <taxon>Metazoa</taxon>
        <taxon>Ecdysozoa</taxon>
        <taxon>Arthropoda</taxon>
        <taxon>Hexapoda</taxon>
        <taxon>Insecta</taxon>
        <taxon>Pterygota</taxon>
        <taxon>Neoptera</taxon>
        <taxon>Endopterygota</taxon>
        <taxon>Hymenoptera</taxon>
        <taxon>Apocrita</taxon>
        <taxon>Aculeata</taxon>
        <taxon>Formicoidea</taxon>
        <taxon>Formicidae</taxon>
        <taxon>Myrmicinae</taxon>
        <taxon>Cardiocondyla</taxon>
    </lineage>
</organism>
<protein>
    <recommendedName>
        <fullName evidence="4">Ribosomal protein S14</fullName>
    </recommendedName>
</protein>
<comment type="caution">
    <text evidence="2">The sequence shown here is derived from an EMBL/GenBank/DDBJ whole genome shotgun (WGS) entry which is preliminary data.</text>
</comment>
<gene>
    <name evidence="2" type="ORF">PUN28_018680</name>
</gene>
<proteinExistence type="predicted"/>